<feature type="domain" description="Imelysin-like" evidence="7">
    <location>
        <begin position="57"/>
        <end position="265"/>
    </location>
</feature>
<feature type="compositionally biased region" description="Acidic residues" evidence="4">
    <location>
        <begin position="312"/>
        <end position="339"/>
    </location>
</feature>
<dbReference type="InterPro" id="IPR034981">
    <property type="entry name" value="Imelysin-like_EfeO/Algp7"/>
</dbReference>
<evidence type="ECO:0000256" key="1">
    <source>
        <dbReference type="ARBA" id="ARBA00004196"/>
    </source>
</evidence>
<dbReference type="PANTHER" id="PTHR39192">
    <property type="entry name" value="IRON UPTAKE SYSTEM COMPONENT EFEO"/>
    <property type="match status" value="1"/>
</dbReference>
<dbReference type="AlphaFoldDB" id="A0A9D4YXY6"/>
<dbReference type="CDD" id="cd14656">
    <property type="entry name" value="Imelysin-like_EfeO"/>
    <property type="match status" value="2"/>
</dbReference>
<comment type="subcellular location">
    <subcellularLocation>
        <location evidence="1">Cell envelope</location>
    </subcellularLocation>
</comment>
<feature type="domain" description="Imelysin-like" evidence="7">
    <location>
        <begin position="372"/>
        <end position="525"/>
    </location>
</feature>
<evidence type="ECO:0000256" key="3">
    <source>
        <dbReference type="ARBA" id="ARBA00022729"/>
    </source>
</evidence>
<dbReference type="Proteomes" id="UP001055712">
    <property type="component" value="Unassembled WGS sequence"/>
</dbReference>
<proteinExistence type="inferred from homology"/>
<comment type="caution">
    <text evidence="8">The sequence shown here is derived from an EMBL/GenBank/DDBJ whole genome shotgun (WGS) entry which is preliminary data.</text>
</comment>
<feature type="transmembrane region" description="Helical" evidence="5">
    <location>
        <begin position="656"/>
        <end position="678"/>
    </location>
</feature>
<evidence type="ECO:0000313" key="8">
    <source>
        <dbReference type="EMBL" id="KAI3432251.1"/>
    </source>
</evidence>
<dbReference type="EMBL" id="SIDB01000005">
    <property type="protein sequence ID" value="KAI3432251.1"/>
    <property type="molecule type" value="Genomic_DNA"/>
</dbReference>
<keyword evidence="9" id="KW-1185">Reference proteome</keyword>
<evidence type="ECO:0000259" key="7">
    <source>
        <dbReference type="Pfam" id="PF09375"/>
    </source>
</evidence>
<dbReference type="InterPro" id="IPR050894">
    <property type="entry name" value="EfeM/EfeO_iron_uptake"/>
</dbReference>
<reference evidence="8" key="2">
    <citation type="submission" date="2020-11" db="EMBL/GenBank/DDBJ databases">
        <authorList>
            <person name="Cecchin M."/>
            <person name="Marcolungo L."/>
            <person name="Rossato M."/>
            <person name="Girolomoni L."/>
            <person name="Cosentino E."/>
            <person name="Cuine S."/>
            <person name="Li-Beisson Y."/>
            <person name="Delledonne M."/>
            <person name="Ballottari M."/>
        </authorList>
    </citation>
    <scope>NUCLEOTIDE SEQUENCE</scope>
    <source>
        <strain evidence="8">211/11P</strain>
        <tissue evidence="8">Whole cell</tissue>
    </source>
</reference>
<comment type="similarity">
    <text evidence="2">Belongs to the EfeM/EfeO family.</text>
</comment>
<keyword evidence="3 6" id="KW-0732">Signal</keyword>
<keyword evidence="5" id="KW-0472">Membrane</keyword>
<name>A0A9D4YXY6_CHLVU</name>
<feature type="signal peptide" evidence="6">
    <location>
        <begin position="1"/>
        <end position="23"/>
    </location>
</feature>
<evidence type="ECO:0000256" key="2">
    <source>
        <dbReference type="ARBA" id="ARBA00005989"/>
    </source>
</evidence>
<feature type="region of interest" description="Disordered" evidence="4">
    <location>
        <begin position="308"/>
        <end position="351"/>
    </location>
</feature>
<reference evidence="8" key="1">
    <citation type="journal article" date="2019" name="Plant J.">
        <title>Chlorella vulgaris genome assembly and annotation reveals the molecular basis for metabolic acclimation to high light conditions.</title>
        <authorList>
            <person name="Cecchin M."/>
            <person name="Marcolungo L."/>
            <person name="Rossato M."/>
            <person name="Girolomoni L."/>
            <person name="Cosentino E."/>
            <person name="Cuine S."/>
            <person name="Li-Beisson Y."/>
            <person name="Delledonne M."/>
            <person name="Ballottari M."/>
        </authorList>
    </citation>
    <scope>NUCLEOTIDE SEQUENCE</scope>
    <source>
        <strain evidence="8">211/11P</strain>
    </source>
</reference>
<feature type="chain" id="PRO_5038942569" description="Imelysin-like domain-containing protein" evidence="6">
    <location>
        <begin position="24"/>
        <end position="679"/>
    </location>
</feature>
<keyword evidence="5" id="KW-1133">Transmembrane helix</keyword>
<gene>
    <name evidence="8" type="ORF">D9Q98_003812</name>
</gene>
<evidence type="ECO:0000256" key="6">
    <source>
        <dbReference type="SAM" id="SignalP"/>
    </source>
</evidence>
<dbReference type="Gene3D" id="1.20.1420.20">
    <property type="entry name" value="M75 peptidase, HXXE motif"/>
    <property type="match status" value="2"/>
</dbReference>
<dbReference type="PANTHER" id="PTHR39192:SF1">
    <property type="entry name" value="IRON UPTAKE SYSTEM COMPONENT EFEO"/>
    <property type="match status" value="1"/>
</dbReference>
<dbReference type="InterPro" id="IPR018976">
    <property type="entry name" value="Imelysin-like"/>
</dbReference>
<organism evidence="8 9">
    <name type="scientific">Chlorella vulgaris</name>
    <name type="common">Green alga</name>
    <dbReference type="NCBI Taxonomy" id="3077"/>
    <lineage>
        <taxon>Eukaryota</taxon>
        <taxon>Viridiplantae</taxon>
        <taxon>Chlorophyta</taxon>
        <taxon>core chlorophytes</taxon>
        <taxon>Trebouxiophyceae</taxon>
        <taxon>Chlorellales</taxon>
        <taxon>Chlorellaceae</taxon>
        <taxon>Chlorella clade</taxon>
        <taxon>Chlorella</taxon>
    </lineage>
</organism>
<dbReference type="InterPro" id="IPR038352">
    <property type="entry name" value="Imelysin_sf"/>
</dbReference>
<evidence type="ECO:0000313" key="9">
    <source>
        <dbReference type="Proteomes" id="UP001055712"/>
    </source>
</evidence>
<evidence type="ECO:0000256" key="4">
    <source>
        <dbReference type="SAM" id="MobiDB-lite"/>
    </source>
</evidence>
<sequence length="679" mass="71817">MVALRAGILVAFGLCALIVGSICSTSSGSGHRVRGRRLIESTPEAQVAVDRVVAFARGAAELSVVNAEALLAAIQSGDLEASKAAYLKLRPEYEQIEHLYEVFGDSDKDIDARPEMYDYGEAFTTELASTPGAVFKGSHRIETLLFRDQDVAAAVPWAEQLVTDYKALVQKLQTSEAYSAVQIFEGLIEVATEVAKKKFNSEEETWSDQSVLIFYNNLEGISQMFQHWETQLAAVNATLAAEVSEGLEDAAALMEPLVNTTADGSTYAPYSTVPIATRALIQAAFYEVADLLQEAAVALDIPVKAAAGGGEAEGEGEAEAEAEAGAEAEGEAGAVEEECTPTNTPTEYLADTPEMQGGLDYFRALMPYQIAASEAFTQAVEAGDLAAAEAAYQATRPIYEQVEVLAASFPSLDADLDAREYSFPGGEKSANFRGFHRLERLLFRDGDLGAETLAYAQGVETTLDTLQATLNSTNPQFFTAASAFDGLMSLASEVVSKKVSSEEETSSDLSQLIYYNNWKGIYSQAIPFCSLAQTECDAYAAATKAAVDCLDIETTDVVDNVGASAVNQTFIDGLLEADYKGYSEVSMETRRCIVQKGYAVRDTLVAFANALNVVDDCSPFHSSAFLTYTPSGDAAATTEAAGAGAPAGAPVPASSAAALSFAGMLAAAAVGVATCGLLF</sequence>
<protein>
    <recommendedName>
        <fullName evidence="7">Imelysin-like domain-containing protein</fullName>
    </recommendedName>
</protein>
<evidence type="ECO:0000256" key="5">
    <source>
        <dbReference type="SAM" id="Phobius"/>
    </source>
</evidence>
<dbReference type="Pfam" id="PF09375">
    <property type="entry name" value="Peptidase_M75"/>
    <property type="match status" value="2"/>
</dbReference>
<accession>A0A9D4YXY6</accession>
<keyword evidence="5" id="KW-0812">Transmembrane</keyword>
<dbReference type="OrthoDB" id="3730at2759"/>